<evidence type="ECO:0000256" key="2">
    <source>
        <dbReference type="ARBA" id="ARBA00022801"/>
    </source>
</evidence>
<dbReference type="Proteomes" id="UP000683139">
    <property type="component" value="Unassembled WGS sequence"/>
</dbReference>
<evidence type="ECO:0000256" key="4">
    <source>
        <dbReference type="RuleBase" id="RU361187"/>
    </source>
</evidence>
<evidence type="ECO:0000313" key="6">
    <source>
        <dbReference type="EMBL" id="GIP17088.1"/>
    </source>
</evidence>
<reference evidence="6" key="1">
    <citation type="submission" date="2021-03" db="EMBL/GenBank/DDBJ databases">
        <title>Antimicrobial resistance genes in bacteria isolated from Japanese honey, and their potential for conferring macrolide and lincosamide resistance in the American foulbrood pathogen Paenibacillus larvae.</title>
        <authorList>
            <person name="Okamoto M."/>
            <person name="Kumagai M."/>
            <person name="Kanamori H."/>
            <person name="Takamatsu D."/>
        </authorList>
    </citation>
    <scope>NUCLEOTIDE SEQUENCE</scope>
    <source>
        <strain evidence="6">J40TS1</strain>
    </source>
</reference>
<dbReference type="PROSITE" id="PS50231">
    <property type="entry name" value="RICIN_B_LECTIN"/>
    <property type="match status" value="1"/>
</dbReference>
<dbReference type="EMBL" id="BOSE01000004">
    <property type="protein sequence ID" value="GIP17088.1"/>
    <property type="molecule type" value="Genomic_DNA"/>
</dbReference>
<dbReference type="CDD" id="cd00161">
    <property type="entry name" value="beta-trefoil_Ricin-like"/>
    <property type="match status" value="1"/>
</dbReference>
<evidence type="ECO:0000256" key="3">
    <source>
        <dbReference type="ARBA" id="ARBA00023295"/>
    </source>
</evidence>
<dbReference type="Pfam" id="PF04616">
    <property type="entry name" value="Glyco_hydro_43"/>
    <property type="match status" value="1"/>
</dbReference>
<dbReference type="SUPFAM" id="SSF50370">
    <property type="entry name" value="Ricin B-like lectins"/>
    <property type="match status" value="1"/>
</dbReference>
<dbReference type="Pfam" id="PF14200">
    <property type="entry name" value="RicinB_lectin_2"/>
    <property type="match status" value="2"/>
</dbReference>
<keyword evidence="3 4" id="KW-0326">Glycosidase</keyword>
<name>A0A919YUH9_9BACL</name>
<sequence length="491" mass="54313">MIESLSVLSSKKWIGFLLALCMMIGILGSTAFSQHAYAASVNVVNGIQFRDTNNNIVHAHGGGMIKVGSYYYWLGENRDGTNLVSLYRSTDLKNWEFRAHLLSKNMGGELATANIERPKLLYNSQTGKYVMWMHKENGVDYSEGRVAVATATNIEGPYTYHGSFRPLGYESRDMTVFNDNGTAYLFSSTKGTAANSDMNIFRLTEDFTGVDELIQTIWKGQYREAPAVFKRGATYFMITSGATGWNPNQAKYATASSIEGTWSNPVNFGDSTTYGSQSAYVIPIEGSNTTSYLYMGDRWAGAWSEPVNHSRYVWLPLSFPTSTTLEMNWYPSIDIDTAAGTVTGSTTGGEFTPGTNYQIVNVASGRVLDVADQSTQNGANVAIWSYWGGNNQKWTVEAAGSYYKISNVNSGKALDVYQSSTENHGNVIQYDYWGGNNQQWSIIYVGNDSYRIVNRNSGRALDASGTENGSNVIQYSYWGGDNQKWKFIPVN</sequence>
<dbReference type="InterPro" id="IPR035992">
    <property type="entry name" value="Ricin_B-like_lectins"/>
</dbReference>
<evidence type="ECO:0000313" key="7">
    <source>
        <dbReference type="Proteomes" id="UP000683139"/>
    </source>
</evidence>
<organism evidence="6 7">
    <name type="scientific">Paenibacillus montaniterrae</name>
    <dbReference type="NCBI Taxonomy" id="429341"/>
    <lineage>
        <taxon>Bacteria</taxon>
        <taxon>Bacillati</taxon>
        <taxon>Bacillota</taxon>
        <taxon>Bacilli</taxon>
        <taxon>Bacillales</taxon>
        <taxon>Paenibacillaceae</taxon>
        <taxon>Paenibacillus</taxon>
    </lineage>
</organism>
<dbReference type="AlphaFoldDB" id="A0A919YUH9"/>
<evidence type="ECO:0000259" key="5">
    <source>
        <dbReference type="SMART" id="SM00458"/>
    </source>
</evidence>
<dbReference type="GO" id="GO:0005975">
    <property type="term" value="P:carbohydrate metabolic process"/>
    <property type="evidence" value="ECO:0007669"/>
    <property type="project" value="InterPro"/>
</dbReference>
<proteinExistence type="inferred from homology"/>
<dbReference type="InterPro" id="IPR006710">
    <property type="entry name" value="Glyco_hydro_43"/>
</dbReference>
<accession>A0A919YUH9</accession>
<dbReference type="CDD" id="cd18822">
    <property type="entry name" value="GH43_CtGH43-like"/>
    <property type="match status" value="1"/>
</dbReference>
<dbReference type="GO" id="GO:0004553">
    <property type="term" value="F:hydrolase activity, hydrolyzing O-glycosyl compounds"/>
    <property type="evidence" value="ECO:0007669"/>
    <property type="project" value="InterPro"/>
</dbReference>
<dbReference type="InterPro" id="IPR023296">
    <property type="entry name" value="Glyco_hydro_beta-prop_sf"/>
</dbReference>
<dbReference type="SUPFAM" id="SSF75005">
    <property type="entry name" value="Arabinanase/levansucrase/invertase"/>
    <property type="match status" value="1"/>
</dbReference>
<keyword evidence="7" id="KW-1185">Reference proteome</keyword>
<dbReference type="Gene3D" id="2.115.10.20">
    <property type="entry name" value="Glycosyl hydrolase domain, family 43"/>
    <property type="match status" value="1"/>
</dbReference>
<dbReference type="SMART" id="SM00458">
    <property type="entry name" value="RICIN"/>
    <property type="match status" value="1"/>
</dbReference>
<feature type="domain" description="Ricin B lectin" evidence="5">
    <location>
        <begin position="353"/>
        <end position="488"/>
    </location>
</feature>
<dbReference type="RefSeq" id="WP_213515973.1">
    <property type="nucleotide sequence ID" value="NZ_BOSE01000004.1"/>
</dbReference>
<keyword evidence="2 4" id="KW-0378">Hydrolase</keyword>
<evidence type="ECO:0000256" key="1">
    <source>
        <dbReference type="ARBA" id="ARBA00009865"/>
    </source>
</evidence>
<comment type="similarity">
    <text evidence="1 4">Belongs to the glycosyl hydrolase 43 family.</text>
</comment>
<dbReference type="PANTHER" id="PTHR22925:SF3">
    <property type="entry name" value="GLYCOSYL HYDROLASE FAMILY PROTEIN 43"/>
    <property type="match status" value="1"/>
</dbReference>
<protein>
    <submittedName>
        <fullName evidence="6">Beta-xylosidase</fullName>
    </submittedName>
</protein>
<dbReference type="Gene3D" id="2.80.10.50">
    <property type="match status" value="3"/>
</dbReference>
<dbReference type="InterPro" id="IPR000772">
    <property type="entry name" value="Ricin_B_lectin"/>
</dbReference>
<gene>
    <name evidence="6" type="ORF">J40TS1_27300</name>
</gene>
<comment type="caution">
    <text evidence="6">The sequence shown here is derived from an EMBL/GenBank/DDBJ whole genome shotgun (WGS) entry which is preliminary data.</text>
</comment>
<dbReference type="PANTHER" id="PTHR22925">
    <property type="entry name" value="GLYCOSYL HYDROLASE 43 FAMILY MEMBER"/>
    <property type="match status" value="1"/>
</dbReference>